<comment type="similarity">
    <text evidence="1 4">Belongs to the peptidase A1 family.</text>
</comment>
<dbReference type="InterPro" id="IPR001461">
    <property type="entry name" value="Aspartic_peptidase_A1"/>
</dbReference>
<keyword evidence="6" id="KW-0472">Membrane</keyword>
<accession>A0A1L7WBQ1</accession>
<feature type="transmembrane region" description="Helical" evidence="6">
    <location>
        <begin position="28"/>
        <end position="46"/>
    </location>
</feature>
<protein>
    <recommendedName>
        <fullName evidence="7">Peptidase A1 domain-containing protein</fullName>
    </recommendedName>
</protein>
<dbReference type="GO" id="GO:0004190">
    <property type="term" value="F:aspartic-type endopeptidase activity"/>
    <property type="evidence" value="ECO:0007669"/>
    <property type="project" value="UniProtKB-KW"/>
</dbReference>
<dbReference type="InterPro" id="IPR021109">
    <property type="entry name" value="Peptidase_aspartic_dom_sf"/>
</dbReference>
<dbReference type="STRING" id="576137.A0A1L7WBQ1"/>
<evidence type="ECO:0000256" key="4">
    <source>
        <dbReference type="RuleBase" id="RU000454"/>
    </source>
</evidence>
<keyword evidence="4" id="KW-0378">Hydrolase</keyword>
<feature type="compositionally biased region" description="Polar residues" evidence="5">
    <location>
        <begin position="467"/>
        <end position="485"/>
    </location>
</feature>
<feature type="active site" evidence="3">
    <location>
        <position position="351"/>
    </location>
</feature>
<feature type="active site" evidence="3">
    <location>
        <position position="160"/>
    </location>
</feature>
<feature type="domain" description="Peptidase A1" evidence="7">
    <location>
        <begin position="144"/>
        <end position="460"/>
    </location>
</feature>
<evidence type="ECO:0000313" key="8">
    <source>
        <dbReference type="EMBL" id="CZR50205.1"/>
    </source>
</evidence>
<dbReference type="EMBL" id="FJOG01000001">
    <property type="protein sequence ID" value="CZR50205.1"/>
    <property type="molecule type" value="Genomic_DNA"/>
</dbReference>
<dbReference type="PROSITE" id="PS51767">
    <property type="entry name" value="PEPTIDASE_A1"/>
    <property type="match status" value="1"/>
</dbReference>
<dbReference type="PRINTS" id="PR00792">
    <property type="entry name" value="PEPSIN"/>
</dbReference>
<reference evidence="8 9" key="1">
    <citation type="submission" date="2016-03" db="EMBL/GenBank/DDBJ databases">
        <authorList>
            <person name="Ploux O."/>
        </authorList>
    </citation>
    <scope>NUCLEOTIDE SEQUENCE [LARGE SCALE GENOMIC DNA]</scope>
    <source>
        <strain evidence="8 9">UAMH 11012</strain>
    </source>
</reference>
<keyword evidence="2 4" id="KW-0064">Aspartyl protease</keyword>
<dbReference type="Gene3D" id="2.40.70.10">
    <property type="entry name" value="Acid Proteases"/>
    <property type="match status" value="2"/>
</dbReference>
<feature type="transmembrane region" description="Helical" evidence="6">
    <location>
        <begin position="67"/>
        <end position="90"/>
    </location>
</feature>
<dbReference type="InterPro" id="IPR033121">
    <property type="entry name" value="PEPTIDASE_A1"/>
</dbReference>
<dbReference type="AlphaFoldDB" id="A0A1L7WBQ1"/>
<evidence type="ECO:0000256" key="2">
    <source>
        <dbReference type="ARBA" id="ARBA00022750"/>
    </source>
</evidence>
<keyword evidence="4" id="KW-0645">Protease</keyword>
<evidence type="ECO:0000256" key="3">
    <source>
        <dbReference type="PIRSR" id="PIRSR601461-1"/>
    </source>
</evidence>
<dbReference type="PANTHER" id="PTHR47966">
    <property type="entry name" value="BETA-SITE APP-CLEAVING ENZYME, ISOFORM A-RELATED"/>
    <property type="match status" value="1"/>
</dbReference>
<dbReference type="InterPro" id="IPR034164">
    <property type="entry name" value="Pepsin-like_dom"/>
</dbReference>
<keyword evidence="6" id="KW-1133">Transmembrane helix</keyword>
<dbReference type="PROSITE" id="PS00141">
    <property type="entry name" value="ASP_PROTEASE"/>
    <property type="match status" value="2"/>
</dbReference>
<evidence type="ECO:0000256" key="5">
    <source>
        <dbReference type="SAM" id="MobiDB-lite"/>
    </source>
</evidence>
<sequence length="511" mass="55490">MPLEAFLGLLIASPPAQQAVLSIPIPIVAQRMLLSCVFCIFYSHANEHWPRIVPLQLATMAWSVKKVFRALIKIMAVLWFLCYGLDYIFLRLIPSKELAWQRAQASQGSRCAALMPALSTQDSAHWKNSTHGSIVDLRWIDSAITANLTVGNQQFNLIVDTGSSLLWVAGVDFPCLDLATNKSKPYCNMGTGPRYIIPATFVHSPGITFSHTYPKQTIEGKIGCEQVVTIGDLSIGHQEIGVATTGFFGQGGTFPTSVGISGLLVNDTQGPGGYLGLGKIPNVQHTDKWATAPIITKGIMAHLQQLIIRHPAIQGYRIGIESIAYGKGDSENVCHSQNDPTTRTRFQAVIDSGSSYNLLPSQVAKSILDLYDPAAYPSSFNPNVYVVNCNSKPPRLGLKIGGEMFRHNGEDMIFQGHPGGVCMPSVQPNTLAWGENILGLPFLKNVVALFDVENTVMRFAAKEETPPASTESIRSGPRSSESPKCSGSMMEISQKMITGELSAGDCFSFQD</sequence>
<dbReference type="PANTHER" id="PTHR47966:SF47">
    <property type="entry name" value="ENDOPEPTIDASE, PUTATIVE (AFU_ORTHOLOGUE AFUA_3G01220)-RELATED"/>
    <property type="match status" value="1"/>
</dbReference>
<evidence type="ECO:0000256" key="6">
    <source>
        <dbReference type="SAM" id="Phobius"/>
    </source>
</evidence>
<evidence type="ECO:0000313" key="9">
    <source>
        <dbReference type="Proteomes" id="UP000184330"/>
    </source>
</evidence>
<feature type="region of interest" description="Disordered" evidence="5">
    <location>
        <begin position="462"/>
        <end position="488"/>
    </location>
</feature>
<organism evidence="8 9">
    <name type="scientific">Phialocephala subalpina</name>
    <dbReference type="NCBI Taxonomy" id="576137"/>
    <lineage>
        <taxon>Eukaryota</taxon>
        <taxon>Fungi</taxon>
        <taxon>Dikarya</taxon>
        <taxon>Ascomycota</taxon>
        <taxon>Pezizomycotina</taxon>
        <taxon>Leotiomycetes</taxon>
        <taxon>Helotiales</taxon>
        <taxon>Mollisiaceae</taxon>
        <taxon>Phialocephala</taxon>
        <taxon>Phialocephala fortinii species complex</taxon>
    </lineage>
</organism>
<dbReference type="OrthoDB" id="15189at2759"/>
<keyword evidence="6" id="KW-0812">Transmembrane</keyword>
<dbReference type="InterPro" id="IPR001969">
    <property type="entry name" value="Aspartic_peptidase_AS"/>
</dbReference>
<evidence type="ECO:0000256" key="1">
    <source>
        <dbReference type="ARBA" id="ARBA00007447"/>
    </source>
</evidence>
<evidence type="ECO:0000259" key="7">
    <source>
        <dbReference type="PROSITE" id="PS51767"/>
    </source>
</evidence>
<dbReference type="GO" id="GO:0000324">
    <property type="term" value="C:fungal-type vacuole"/>
    <property type="evidence" value="ECO:0007669"/>
    <property type="project" value="TreeGrafter"/>
</dbReference>
<name>A0A1L7WBQ1_9HELO</name>
<keyword evidence="9" id="KW-1185">Reference proteome</keyword>
<dbReference type="CDD" id="cd05471">
    <property type="entry name" value="pepsin_like"/>
    <property type="match status" value="1"/>
</dbReference>
<gene>
    <name evidence="8" type="ORF">PAC_00077</name>
</gene>
<dbReference type="GO" id="GO:0006508">
    <property type="term" value="P:proteolysis"/>
    <property type="evidence" value="ECO:0007669"/>
    <property type="project" value="UniProtKB-KW"/>
</dbReference>
<dbReference type="Proteomes" id="UP000184330">
    <property type="component" value="Unassembled WGS sequence"/>
</dbReference>
<dbReference type="SUPFAM" id="SSF50630">
    <property type="entry name" value="Acid proteases"/>
    <property type="match status" value="1"/>
</dbReference>
<dbReference type="Pfam" id="PF00026">
    <property type="entry name" value="Asp"/>
    <property type="match status" value="2"/>
</dbReference>
<proteinExistence type="inferred from homology"/>